<evidence type="ECO:0000256" key="1">
    <source>
        <dbReference type="ARBA" id="ARBA00004141"/>
    </source>
</evidence>
<comment type="similarity">
    <text evidence="2">Belongs to the TMCO4 family.</text>
</comment>
<evidence type="ECO:0000313" key="9">
    <source>
        <dbReference type="Proteomes" id="UP001370490"/>
    </source>
</evidence>
<dbReference type="GO" id="GO:0016020">
    <property type="term" value="C:membrane"/>
    <property type="evidence" value="ECO:0007669"/>
    <property type="project" value="UniProtKB-SubCell"/>
</dbReference>
<evidence type="ECO:0000313" key="8">
    <source>
        <dbReference type="EMBL" id="KAK6924447.1"/>
    </source>
</evidence>
<dbReference type="EMBL" id="JBAMMX010000017">
    <property type="protein sequence ID" value="KAK6924447.1"/>
    <property type="molecule type" value="Genomic_DNA"/>
</dbReference>
<reference evidence="8 9" key="1">
    <citation type="submission" date="2023-12" db="EMBL/GenBank/DDBJ databases">
        <title>A high-quality genome assembly for Dillenia turbinata (Dilleniales).</title>
        <authorList>
            <person name="Chanderbali A."/>
        </authorList>
    </citation>
    <scope>NUCLEOTIDE SEQUENCE [LARGE SCALE GENOMIC DNA]</scope>
    <source>
        <strain evidence="8">LSX21</strain>
        <tissue evidence="8">Leaf</tissue>
    </source>
</reference>
<feature type="transmembrane region" description="Helical" evidence="7">
    <location>
        <begin position="349"/>
        <end position="368"/>
    </location>
</feature>
<comment type="caution">
    <text evidence="8">The sequence shown here is derived from an EMBL/GenBank/DDBJ whole genome shotgun (WGS) entry which is preliminary data.</text>
</comment>
<dbReference type="Pfam" id="PF05277">
    <property type="entry name" value="DUF726"/>
    <property type="match status" value="1"/>
</dbReference>
<evidence type="ECO:0000256" key="6">
    <source>
        <dbReference type="SAM" id="MobiDB-lite"/>
    </source>
</evidence>
<dbReference type="PANTHER" id="PTHR17920:SF3">
    <property type="entry name" value="TRANSMEMBRANE AND COILED-COIL DOMAIN-CONTAINING PROTEIN 4"/>
    <property type="match status" value="1"/>
</dbReference>
<gene>
    <name evidence="8" type="ORF">RJ641_010647</name>
</gene>
<proteinExistence type="inferred from homology"/>
<comment type="subcellular location">
    <subcellularLocation>
        <location evidence="1">Membrane</location>
        <topology evidence="1">Multi-pass membrane protein</topology>
    </subcellularLocation>
</comment>
<feature type="transmembrane region" description="Helical" evidence="7">
    <location>
        <begin position="231"/>
        <end position="258"/>
    </location>
</feature>
<organism evidence="8 9">
    <name type="scientific">Dillenia turbinata</name>
    <dbReference type="NCBI Taxonomy" id="194707"/>
    <lineage>
        <taxon>Eukaryota</taxon>
        <taxon>Viridiplantae</taxon>
        <taxon>Streptophyta</taxon>
        <taxon>Embryophyta</taxon>
        <taxon>Tracheophyta</taxon>
        <taxon>Spermatophyta</taxon>
        <taxon>Magnoliopsida</taxon>
        <taxon>eudicotyledons</taxon>
        <taxon>Gunneridae</taxon>
        <taxon>Pentapetalae</taxon>
        <taxon>Dilleniales</taxon>
        <taxon>Dilleniaceae</taxon>
        <taxon>Dillenia</taxon>
    </lineage>
</organism>
<feature type="transmembrane region" description="Helical" evidence="7">
    <location>
        <begin position="197"/>
        <end position="219"/>
    </location>
</feature>
<sequence length="499" mass="53822">MMAEPLLTPTQKYAAGALFSLALHQAQIHQSRPLGCDADDEDQINQRISSSSSSSSKSSDSVSDDPQLWVHESCGLLRPVFRILEIDSKAWTGLEETAGSSMVKLHVGADNNCSSFTTVDGMVASDGSSSCKFDEAPAEEGVMLSYQRKLCVLYELLSACLADVPDDKKILVRRRKGYDARHRVALRLLATWLDIKWIKMVCLAAPAIAAGFGALAPTLGTLIPVIGASGFAAAASAAGSVAGSVAIAASFGAAGAGLSGSKMARRIGDVDEFEFKAIGENHNQGRLAVGIMVSGFVFEEEDFVMPWEGEADNLEKYALQWESKNLIAVSTAIQDWLTSRVAMELMKQGAMVTVLSTLLTALAWPAALLSATNFIDSKWTIAVDRSDKAGKLLAEVLMKGLQGNRPVTLVGYSLGARVIFKCLQFLAESENNAGLVERVVLLGAPISFKDENWEAARRMVAGRFVNAYSISDWTLGLAFRAKYVLSDNIPRYVKWLYNV</sequence>
<keyword evidence="5 7" id="KW-0472">Membrane</keyword>
<dbReference type="AlphaFoldDB" id="A0AAN8VBU8"/>
<dbReference type="Proteomes" id="UP001370490">
    <property type="component" value="Unassembled WGS sequence"/>
</dbReference>
<keyword evidence="3 7" id="KW-0812">Transmembrane</keyword>
<evidence type="ECO:0000256" key="7">
    <source>
        <dbReference type="SAM" id="Phobius"/>
    </source>
</evidence>
<dbReference type="Gene3D" id="3.40.50.1820">
    <property type="entry name" value="alpha/beta hydrolase"/>
    <property type="match status" value="1"/>
</dbReference>
<feature type="compositionally biased region" description="Low complexity" evidence="6">
    <location>
        <begin position="49"/>
        <end position="65"/>
    </location>
</feature>
<evidence type="ECO:0000256" key="5">
    <source>
        <dbReference type="ARBA" id="ARBA00023136"/>
    </source>
</evidence>
<accession>A0AAN8VBU8</accession>
<feature type="region of interest" description="Disordered" evidence="6">
    <location>
        <begin position="46"/>
        <end position="66"/>
    </location>
</feature>
<evidence type="ECO:0008006" key="10">
    <source>
        <dbReference type="Google" id="ProtNLM"/>
    </source>
</evidence>
<name>A0AAN8VBU8_9MAGN</name>
<dbReference type="InterPro" id="IPR029058">
    <property type="entry name" value="AB_hydrolase_fold"/>
</dbReference>
<dbReference type="InterPro" id="IPR007941">
    <property type="entry name" value="DUF726"/>
</dbReference>
<dbReference type="PANTHER" id="PTHR17920">
    <property type="entry name" value="TRANSMEMBRANE AND COILED-COIL DOMAIN-CONTAINING PROTEIN 4 TMCO4"/>
    <property type="match status" value="1"/>
</dbReference>
<evidence type="ECO:0000256" key="2">
    <source>
        <dbReference type="ARBA" id="ARBA00009824"/>
    </source>
</evidence>
<protein>
    <recommendedName>
        <fullName evidence="10">Transmembrane and coiled-coil domain-containing protein 4</fullName>
    </recommendedName>
</protein>
<dbReference type="SUPFAM" id="SSF53474">
    <property type="entry name" value="alpha/beta-Hydrolases"/>
    <property type="match status" value="1"/>
</dbReference>
<evidence type="ECO:0000256" key="3">
    <source>
        <dbReference type="ARBA" id="ARBA00022692"/>
    </source>
</evidence>
<keyword evidence="4 7" id="KW-1133">Transmembrane helix</keyword>
<evidence type="ECO:0000256" key="4">
    <source>
        <dbReference type="ARBA" id="ARBA00022989"/>
    </source>
</evidence>
<keyword evidence="9" id="KW-1185">Reference proteome</keyword>